<feature type="region of interest" description="Disordered" evidence="4">
    <location>
        <begin position="44"/>
        <end position="64"/>
    </location>
</feature>
<dbReference type="InterPro" id="IPR001965">
    <property type="entry name" value="Znf_PHD"/>
</dbReference>
<keyword evidence="6" id="KW-0808">Transferase</keyword>
<dbReference type="PANTHER" id="PTHR13793">
    <property type="entry name" value="PHD FINGER PROTEINS"/>
    <property type="match status" value="1"/>
</dbReference>
<proteinExistence type="predicted"/>
<feature type="compositionally biased region" description="Low complexity" evidence="4">
    <location>
        <begin position="563"/>
        <end position="590"/>
    </location>
</feature>
<dbReference type="InterPro" id="IPR013083">
    <property type="entry name" value="Znf_RING/FYVE/PHD"/>
</dbReference>
<dbReference type="GO" id="GO:0006357">
    <property type="term" value="P:regulation of transcription by RNA polymerase II"/>
    <property type="evidence" value="ECO:0007669"/>
    <property type="project" value="TreeGrafter"/>
</dbReference>
<feature type="region of interest" description="Disordered" evidence="4">
    <location>
        <begin position="364"/>
        <end position="395"/>
    </location>
</feature>
<dbReference type="Proteomes" id="UP001163046">
    <property type="component" value="Unassembled WGS sequence"/>
</dbReference>
<dbReference type="FunFam" id="3.30.40.10:FF:000030">
    <property type="entry name" value="Protein Jade-1 isoform 1"/>
    <property type="match status" value="1"/>
</dbReference>
<keyword evidence="6" id="KW-0012">Acyltransferase</keyword>
<dbReference type="Gene3D" id="3.30.40.10">
    <property type="entry name" value="Zinc/RING finger domain, C3HC4 (zinc finger)"/>
    <property type="match status" value="2"/>
</dbReference>
<reference evidence="6" key="1">
    <citation type="submission" date="2023-01" db="EMBL/GenBank/DDBJ databases">
        <title>Genome assembly of the deep-sea coral Lophelia pertusa.</title>
        <authorList>
            <person name="Herrera S."/>
            <person name="Cordes E."/>
        </authorList>
    </citation>
    <scope>NUCLEOTIDE SEQUENCE</scope>
    <source>
        <strain evidence="6">USNM1676648</strain>
        <tissue evidence="6">Polyp</tissue>
    </source>
</reference>
<dbReference type="EC" id="2.3.2.27" evidence="6"/>
<protein>
    <submittedName>
        <fullName evidence="6">E3 ubiquitin-protein ligase Jade-2</fullName>
        <ecNumber evidence="6">2.3.2.27</ecNumber>
    </submittedName>
</protein>
<accession>A0A9W9ZL95</accession>
<keyword evidence="1" id="KW-0479">Metal-binding</keyword>
<evidence type="ECO:0000256" key="2">
    <source>
        <dbReference type="ARBA" id="ARBA00022771"/>
    </source>
</evidence>
<dbReference type="InterPro" id="IPR034732">
    <property type="entry name" value="EPHD"/>
</dbReference>
<keyword evidence="7" id="KW-1185">Reference proteome</keyword>
<dbReference type="PANTHER" id="PTHR13793:SF160">
    <property type="entry name" value="PHD FINGER PROTEIN RHINOCEROS"/>
    <property type="match status" value="1"/>
</dbReference>
<organism evidence="6 7">
    <name type="scientific">Desmophyllum pertusum</name>
    <dbReference type="NCBI Taxonomy" id="174260"/>
    <lineage>
        <taxon>Eukaryota</taxon>
        <taxon>Metazoa</taxon>
        <taxon>Cnidaria</taxon>
        <taxon>Anthozoa</taxon>
        <taxon>Hexacorallia</taxon>
        <taxon>Scleractinia</taxon>
        <taxon>Caryophylliina</taxon>
        <taxon>Caryophylliidae</taxon>
        <taxon>Desmophyllum</taxon>
    </lineage>
</organism>
<feature type="region of interest" description="Disordered" evidence="4">
    <location>
        <begin position="548"/>
        <end position="625"/>
    </location>
</feature>
<evidence type="ECO:0000256" key="1">
    <source>
        <dbReference type="ARBA" id="ARBA00022723"/>
    </source>
</evidence>
<feature type="compositionally biased region" description="Gly residues" evidence="4">
    <location>
        <begin position="551"/>
        <end position="562"/>
    </location>
</feature>
<dbReference type="GO" id="GO:0061630">
    <property type="term" value="F:ubiquitin protein ligase activity"/>
    <property type="evidence" value="ECO:0007669"/>
    <property type="project" value="UniProtKB-EC"/>
</dbReference>
<dbReference type="AlphaFoldDB" id="A0A9W9ZL95"/>
<evidence type="ECO:0000256" key="4">
    <source>
        <dbReference type="SAM" id="MobiDB-lite"/>
    </source>
</evidence>
<dbReference type="EMBL" id="MU825895">
    <property type="protein sequence ID" value="KAJ7383793.1"/>
    <property type="molecule type" value="Genomic_DNA"/>
</dbReference>
<dbReference type="PROSITE" id="PS51805">
    <property type="entry name" value="EPHD"/>
    <property type="match status" value="1"/>
</dbReference>
<dbReference type="InterPro" id="IPR011011">
    <property type="entry name" value="Znf_FYVE_PHD"/>
</dbReference>
<feature type="compositionally biased region" description="Basic residues" evidence="4">
    <location>
        <begin position="365"/>
        <end position="375"/>
    </location>
</feature>
<keyword evidence="2" id="KW-0863">Zinc-finger</keyword>
<dbReference type="Pfam" id="PF13832">
    <property type="entry name" value="zf-HC5HC2H_2"/>
    <property type="match status" value="1"/>
</dbReference>
<dbReference type="Pfam" id="PF13831">
    <property type="entry name" value="PHD_2"/>
    <property type="match status" value="1"/>
</dbReference>
<sequence>MGSTAKKDKRIADILDEDDEVDIDKKANKKAKQGEVKGLLSSVIADEIKGSSRPPSPASFSLEGRKPAEIFRTDLISAMKLPDHQNLTPENYMTISDQWRQEWERGVQVPVNPEGVFQPSFRQNKLLVTPSKTRGRPPGSKCPYDLGRMDVEWLTSLNKSRQNKGLMELEESVLEKALAYIENKCYDNMGHAISTQEGLSIEYDEGPDSEEMNEMVFCDSCDICVHQACYGIQNIPAGSWLCHPCRKGVKNCHCVLCALSGGATKRTKNSKGWVHVSCALWIPEVGFGNISKMEPVTRIENIPASRWNLVCSLCREKVGACIQCTVKSCVAAFHVTCGFKHGLEMRTVLDDNATDGVRHISYCTKHSHKSKSPSKKSKEDDRETATSSEDAENIRQKRLKQMEEEFYKFVSATEISKDLNLPKELSIKIHKFWALKRKAQDDVPLLPPTLQQQEKLSGKQGAVNSSSNLQVQLERIVKLRCNLEKLRNLCYMVTKREKMRRELYRAREEVFWQEHAVMTDETCDMDEEAVQSVLTMCKDNFSGDGSFPATGEGGGSGGGCGSMAGSLSSRVSSTVESSSTTSSSGDCSSTEQNSGVEEVTLTPPRGVGVRLLMKEKPGTATQRSL</sequence>
<dbReference type="SUPFAM" id="SSF57903">
    <property type="entry name" value="FYVE/PHD zinc finger"/>
    <property type="match status" value="1"/>
</dbReference>
<name>A0A9W9ZL95_9CNID</name>
<evidence type="ECO:0000313" key="7">
    <source>
        <dbReference type="Proteomes" id="UP001163046"/>
    </source>
</evidence>
<gene>
    <name evidence="6" type="primary">JADE2</name>
    <name evidence="6" type="ORF">OS493_026327</name>
</gene>
<evidence type="ECO:0000256" key="3">
    <source>
        <dbReference type="ARBA" id="ARBA00022833"/>
    </source>
</evidence>
<dbReference type="GO" id="GO:0008270">
    <property type="term" value="F:zinc ion binding"/>
    <property type="evidence" value="ECO:0007669"/>
    <property type="project" value="UniProtKB-KW"/>
</dbReference>
<dbReference type="InterPro" id="IPR050701">
    <property type="entry name" value="Histone_Mod_Regulator"/>
</dbReference>
<evidence type="ECO:0000313" key="6">
    <source>
        <dbReference type="EMBL" id="KAJ7383793.1"/>
    </source>
</evidence>
<comment type="caution">
    <text evidence="6">The sequence shown here is derived from an EMBL/GenBank/DDBJ whole genome shotgun (WGS) entry which is preliminary data.</text>
</comment>
<evidence type="ECO:0000259" key="5">
    <source>
        <dbReference type="PROSITE" id="PS51805"/>
    </source>
</evidence>
<dbReference type="SMART" id="SM00249">
    <property type="entry name" value="PHD"/>
    <property type="match status" value="2"/>
</dbReference>
<feature type="domain" description="PHD-type" evidence="5">
    <location>
        <begin position="251"/>
        <end position="367"/>
    </location>
</feature>
<dbReference type="OrthoDB" id="20839at2759"/>
<keyword evidence="3" id="KW-0862">Zinc</keyword>
<dbReference type="InterPro" id="IPR019787">
    <property type="entry name" value="Znf_PHD-finger"/>
</dbReference>